<accession>A0A087TAT9</accession>
<feature type="compositionally biased region" description="Basic and acidic residues" evidence="1">
    <location>
        <begin position="254"/>
        <end position="265"/>
    </location>
</feature>
<dbReference type="AlphaFoldDB" id="A0A087TAT9"/>
<evidence type="ECO:0000313" key="3">
    <source>
        <dbReference type="Proteomes" id="UP000054359"/>
    </source>
</evidence>
<dbReference type="OrthoDB" id="7697376at2759"/>
<feature type="compositionally biased region" description="Basic and acidic residues" evidence="1">
    <location>
        <begin position="191"/>
        <end position="200"/>
    </location>
</feature>
<organism evidence="2 3">
    <name type="scientific">Stegodyphus mimosarum</name>
    <name type="common">African social velvet spider</name>
    <dbReference type="NCBI Taxonomy" id="407821"/>
    <lineage>
        <taxon>Eukaryota</taxon>
        <taxon>Metazoa</taxon>
        <taxon>Ecdysozoa</taxon>
        <taxon>Arthropoda</taxon>
        <taxon>Chelicerata</taxon>
        <taxon>Arachnida</taxon>
        <taxon>Araneae</taxon>
        <taxon>Araneomorphae</taxon>
        <taxon>Entelegynae</taxon>
        <taxon>Eresoidea</taxon>
        <taxon>Eresidae</taxon>
        <taxon>Stegodyphus</taxon>
    </lineage>
</organism>
<feature type="non-terminal residue" evidence="2">
    <location>
        <position position="293"/>
    </location>
</feature>
<feature type="compositionally biased region" description="Basic and acidic residues" evidence="1">
    <location>
        <begin position="158"/>
        <end position="175"/>
    </location>
</feature>
<evidence type="ECO:0000256" key="1">
    <source>
        <dbReference type="SAM" id="MobiDB-lite"/>
    </source>
</evidence>
<reference evidence="2 3" key="1">
    <citation type="submission" date="2013-11" db="EMBL/GenBank/DDBJ databases">
        <title>Genome sequencing of Stegodyphus mimosarum.</title>
        <authorList>
            <person name="Bechsgaard J."/>
        </authorList>
    </citation>
    <scope>NUCLEOTIDE SEQUENCE [LARGE SCALE GENOMIC DNA]</scope>
</reference>
<proteinExistence type="predicted"/>
<keyword evidence="3" id="KW-1185">Reference proteome</keyword>
<dbReference type="Proteomes" id="UP000054359">
    <property type="component" value="Unassembled WGS sequence"/>
</dbReference>
<evidence type="ECO:0000313" key="2">
    <source>
        <dbReference type="EMBL" id="KFM62228.1"/>
    </source>
</evidence>
<sequence length="293" mass="34456">MSGIKNLIREATGNIEMAHRKQKLYYDEKRRGVKYNVGDEVLKIKHNLSNAPEEKVGKFFPRFEGPFIIEKVTQAVVILKRNYGQKITANVDQIKPFYNRSKMAVFKDFFQDPRQSNSTEYVLQRKQQEPATMTSKSQKKKAPPQQSRSKNQKCGFKRKTDDAGEQTYERTYEQTKRRKQNGQGKPKVAKRSAETSERCLRSKQPRLQPEEQCPEYSRNQEQQRTRAQSSKRPAEQPPPQRKYCTIQRRNCKRKRDEQAGKDQHPKARKLAQTYPTFKDWAKKRMANHNKISS</sequence>
<feature type="region of interest" description="Disordered" evidence="1">
    <location>
        <begin position="117"/>
        <end position="276"/>
    </location>
</feature>
<gene>
    <name evidence="2" type="ORF">X975_22789</name>
</gene>
<protein>
    <submittedName>
        <fullName evidence="2">Uncharacterized protein</fullName>
    </submittedName>
</protein>
<name>A0A087TAT9_STEMI</name>
<feature type="compositionally biased region" description="Polar residues" evidence="1">
    <location>
        <begin position="217"/>
        <end position="231"/>
    </location>
</feature>
<dbReference type="EMBL" id="KK114342">
    <property type="protein sequence ID" value="KFM62228.1"/>
    <property type="molecule type" value="Genomic_DNA"/>
</dbReference>